<accession>A0A4V6PLL5</accession>
<keyword evidence="2" id="KW-1185">Reference proteome</keyword>
<dbReference type="OrthoDB" id="5998574at2"/>
<sequence>MRGRVLAGVVFLSAALAAESREPPAPHCADARAIEESWQSDERTLVLRLANDSRYRVDLGEARPAATTGGELRLLTHGGWLCGHPDERVRAGEAGLCRIAGVQAIDAKTFAGHARQARLARGVDLDHVTVSAPRSRRFSGSPSFCLDARHVRSWHEDGDGLVVEVSPRRSGGYRRYRVELTGTCPGLVRAEGLRLESSLGSTTICGNPGDRVVPVSASIEQFAGDRFRRVVDLPTPLLARGCPVQGVYPLERD</sequence>
<protein>
    <submittedName>
        <fullName evidence="1">Uncharacterized protein</fullName>
    </submittedName>
</protein>
<name>A0A4V6PLL5_9GAMM</name>
<dbReference type="Proteomes" id="UP000294796">
    <property type="component" value="Unassembled WGS sequence"/>
</dbReference>
<evidence type="ECO:0000313" key="1">
    <source>
        <dbReference type="EMBL" id="TDK21035.1"/>
    </source>
</evidence>
<reference evidence="1 2" key="1">
    <citation type="submission" date="2019-03" db="EMBL/GenBank/DDBJ databases">
        <title>Luteimonas zhaokaii sp.nov., isolated from the rectal contents of Plateau pika in Yushu, Qinghai Province, China.</title>
        <authorList>
            <person name="Zhang G."/>
        </authorList>
    </citation>
    <scope>NUCLEOTIDE SEQUENCE [LARGE SCALE GENOMIC DNA]</scope>
    <source>
        <strain evidence="1 2">B9</strain>
    </source>
</reference>
<organism evidence="1 2">
    <name type="scientific">Luteimonas aestuarii</name>
    <dbReference type="NCBI Taxonomy" id="453837"/>
    <lineage>
        <taxon>Bacteria</taxon>
        <taxon>Pseudomonadati</taxon>
        <taxon>Pseudomonadota</taxon>
        <taxon>Gammaproteobacteria</taxon>
        <taxon>Lysobacterales</taxon>
        <taxon>Lysobacteraceae</taxon>
        <taxon>Luteimonas</taxon>
    </lineage>
</organism>
<comment type="caution">
    <text evidence="1">The sequence shown here is derived from an EMBL/GenBank/DDBJ whole genome shotgun (WGS) entry which is preliminary data.</text>
</comment>
<dbReference type="AlphaFoldDB" id="A0A4V6PLL5"/>
<proteinExistence type="predicted"/>
<dbReference type="EMBL" id="SMTF01000017">
    <property type="protein sequence ID" value="TDK21035.1"/>
    <property type="molecule type" value="Genomic_DNA"/>
</dbReference>
<gene>
    <name evidence="1" type="ORF">E2F46_15145</name>
</gene>
<evidence type="ECO:0000313" key="2">
    <source>
        <dbReference type="Proteomes" id="UP000294796"/>
    </source>
</evidence>
<dbReference type="RefSeq" id="WP_133323427.1">
    <property type="nucleotide sequence ID" value="NZ_SMTF01000017.1"/>
</dbReference>